<dbReference type="Pfam" id="PF05137">
    <property type="entry name" value="PilN"/>
    <property type="match status" value="1"/>
</dbReference>
<evidence type="ECO:0000256" key="1">
    <source>
        <dbReference type="SAM" id="Coils"/>
    </source>
</evidence>
<name>A0ABU5ZVW8_9FLAO</name>
<proteinExistence type="predicted"/>
<keyword evidence="2" id="KW-1133">Transmembrane helix</keyword>
<feature type="transmembrane region" description="Helical" evidence="2">
    <location>
        <begin position="231"/>
        <end position="254"/>
    </location>
</feature>
<sequence length="395" mass="45585">MLEKIKNISLRPFQETRFAIVGIVLGDTPVYNVLMVDKKSSDLSIGSSFSTENFDAIKDKVPAAVPILIHYYGKGIINKSVSAKGDYLKEVLFNASVDDFYIYELHQKDNKFISIARKGVIEPYFEMFKENKYLVVDYSIGPYIGVMLKQLLDISSFFSNDYNLTFDENHLITAQKQEINEEVYHIGEEQVDNIQLPLFGTLLQYLYPSEDIEYETGFLAQNKQENVLKKAFNSVAIGMVLFFLAALLTSYLLLNYYNNKYVTYESQLYNLNDTYNQVKKLEEEKENKTKILQESGILNQNFLSFYMYRIGNTIPSNVGLNALQVNPTQKKIKNFNKILFDTGVITITGNSDSSMQVNSWVKELKKEKWVSKIEIIDFSKNRSRKNEFTLKIMVK</sequence>
<dbReference type="InterPro" id="IPR007813">
    <property type="entry name" value="PilN"/>
</dbReference>
<keyword evidence="2" id="KW-0812">Transmembrane</keyword>
<evidence type="ECO:0000313" key="4">
    <source>
        <dbReference type="Proteomes" id="UP001327027"/>
    </source>
</evidence>
<dbReference type="EMBL" id="JAYKLX010000005">
    <property type="protein sequence ID" value="MEB3346031.1"/>
    <property type="molecule type" value="Genomic_DNA"/>
</dbReference>
<protein>
    <submittedName>
        <fullName evidence="3">PilN domain-containing protein</fullName>
    </submittedName>
</protein>
<evidence type="ECO:0000313" key="3">
    <source>
        <dbReference type="EMBL" id="MEB3346031.1"/>
    </source>
</evidence>
<comment type="caution">
    <text evidence="3">The sequence shown here is derived from an EMBL/GenBank/DDBJ whole genome shotgun (WGS) entry which is preliminary data.</text>
</comment>
<keyword evidence="2" id="KW-0472">Membrane</keyword>
<evidence type="ECO:0000256" key="2">
    <source>
        <dbReference type="SAM" id="Phobius"/>
    </source>
</evidence>
<gene>
    <name evidence="3" type="ORF">U6A24_11195</name>
</gene>
<dbReference type="RefSeq" id="WP_324180061.1">
    <property type="nucleotide sequence ID" value="NZ_BAABAW010000006.1"/>
</dbReference>
<keyword evidence="1" id="KW-0175">Coiled coil</keyword>
<reference evidence="3 4" key="1">
    <citation type="journal article" date="2013" name="Int. J. Syst. Evol. Microbiol.">
        <title>Aquimarina gracilis sp. nov., isolated from the gut microflora of a mussel, Mytilus coruscus, and emended description of Aquimarina spongiae.</title>
        <authorList>
            <person name="Park S.C."/>
            <person name="Choe H.N."/>
            <person name="Baik K.S."/>
            <person name="Seong C.N."/>
        </authorList>
    </citation>
    <scope>NUCLEOTIDE SEQUENCE [LARGE SCALE GENOMIC DNA]</scope>
    <source>
        <strain evidence="3 4">PSC32</strain>
    </source>
</reference>
<accession>A0ABU5ZVW8</accession>
<organism evidence="3 4">
    <name type="scientific">Aquimarina gracilis</name>
    <dbReference type="NCBI Taxonomy" id="874422"/>
    <lineage>
        <taxon>Bacteria</taxon>
        <taxon>Pseudomonadati</taxon>
        <taxon>Bacteroidota</taxon>
        <taxon>Flavobacteriia</taxon>
        <taxon>Flavobacteriales</taxon>
        <taxon>Flavobacteriaceae</taxon>
        <taxon>Aquimarina</taxon>
    </lineage>
</organism>
<feature type="coiled-coil region" evidence="1">
    <location>
        <begin position="264"/>
        <end position="291"/>
    </location>
</feature>
<dbReference type="Proteomes" id="UP001327027">
    <property type="component" value="Unassembled WGS sequence"/>
</dbReference>
<keyword evidence="4" id="KW-1185">Reference proteome</keyword>